<sequence length="139" mass="14854">MSRVLLLLIASFVLAAFATHVRMPSKVDPALAAAFESADRVNIMVDLDGSTDCIENESGDNSDYVAKLQAFTAARQESVQALLATLPDEYEGTPKFFWITNKVSVLVMELADLPAVTAIRGEFVAHISGGGAIASHDNL</sequence>
<name>A0A0A7CMU4_ACHHY</name>
<keyword evidence="1" id="KW-0732">Signal</keyword>
<protein>
    <submittedName>
        <fullName evidence="2">Secreted protein</fullName>
    </submittedName>
</protein>
<feature type="chain" id="PRO_5002037018" evidence="1">
    <location>
        <begin position="19"/>
        <end position="139"/>
    </location>
</feature>
<evidence type="ECO:0000313" key="2">
    <source>
        <dbReference type="EMBL" id="AIG56212.1"/>
    </source>
</evidence>
<feature type="signal peptide" evidence="1">
    <location>
        <begin position="1"/>
        <end position="18"/>
    </location>
</feature>
<proteinExistence type="predicted"/>
<accession>A0A0A7CMU4</accession>
<organism evidence="2">
    <name type="scientific">Achlya hypogyna</name>
    <name type="common">Oomycete</name>
    <name type="synonym">Protoachlya hypogyna</name>
    <dbReference type="NCBI Taxonomy" id="1202772"/>
    <lineage>
        <taxon>Eukaryota</taxon>
        <taxon>Sar</taxon>
        <taxon>Stramenopiles</taxon>
        <taxon>Oomycota</taxon>
        <taxon>Saprolegniomycetes</taxon>
        <taxon>Saprolegniales</taxon>
        <taxon>Achlyaceae</taxon>
        <taxon>Achlya</taxon>
    </lineage>
</organism>
<dbReference type="AlphaFoldDB" id="A0A0A7CMU4"/>
<dbReference type="EMBL" id="KM038751">
    <property type="protein sequence ID" value="AIG56212.1"/>
    <property type="molecule type" value="Genomic_DNA"/>
</dbReference>
<evidence type="ECO:0000256" key="1">
    <source>
        <dbReference type="SAM" id="SignalP"/>
    </source>
</evidence>
<reference evidence="2" key="1">
    <citation type="journal article" date="2014" name="Genome Biol. Evol.">
        <title>The secreted proteins of Achlya hypogyna and Thraustotheca clavata identify the ancestral oomycete secretome and reveal gene acquisitions by horizontal gene transfer.</title>
        <authorList>
            <person name="Misner I."/>
            <person name="Blouin N."/>
            <person name="Leonard G."/>
            <person name="Richards T.A."/>
            <person name="Lane C.E."/>
        </authorList>
    </citation>
    <scope>NUCLEOTIDE SEQUENCE</scope>
    <source>
        <strain evidence="2">ATCC 48635</strain>
    </source>
</reference>